<feature type="compositionally biased region" description="Acidic residues" evidence="2">
    <location>
        <begin position="469"/>
        <end position="478"/>
    </location>
</feature>
<keyword evidence="5" id="KW-1185">Reference proteome</keyword>
<evidence type="ECO:0000256" key="2">
    <source>
        <dbReference type="SAM" id="MobiDB-lite"/>
    </source>
</evidence>
<feature type="compositionally biased region" description="Polar residues" evidence="2">
    <location>
        <begin position="969"/>
        <end position="984"/>
    </location>
</feature>
<feature type="compositionally biased region" description="Polar residues" evidence="2">
    <location>
        <begin position="821"/>
        <end position="830"/>
    </location>
</feature>
<proteinExistence type="predicted"/>
<reference evidence="4" key="1">
    <citation type="submission" date="2021-01" db="UniProtKB">
        <authorList>
            <consortium name="EnsemblMetazoa"/>
        </authorList>
    </citation>
    <scope>IDENTIFICATION</scope>
</reference>
<feature type="compositionally biased region" description="Polar residues" evidence="2">
    <location>
        <begin position="671"/>
        <end position="680"/>
    </location>
</feature>
<feature type="region of interest" description="Disordered" evidence="2">
    <location>
        <begin position="365"/>
        <end position="478"/>
    </location>
</feature>
<feature type="region of interest" description="Disordered" evidence="2">
    <location>
        <begin position="603"/>
        <end position="680"/>
    </location>
</feature>
<feature type="region of interest" description="Disordered" evidence="2">
    <location>
        <begin position="49"/>
        <end position="84"/>
    </location>
</feature>
<protein>
    <submittedName>
        <fullName evidence="4">Uncharacterized protein</fullName>
    </submittedName>
</protein>
<organism evidence="4 5">
    <name type="scientific">Clytia hemisphaerica</name>
    <dbReference type="NCBI Taxonomy" id="252671"/>
    <lineage>
        <taxon>Eukaryota</taxon>
        <taxon>Metazoa</taxon>
        <taxon>Cnidaria</taxon>
        <taxon>Hydrozoa</taxon>
        <taxon>Hydroidolina</taxon>
        <taxon>Leptothecata</taxon>
        <taxon>Obeliida</taxon>
        <taxon>Clytiidae</taxon>
        <taxon>Clytia</taxon>
    </lineage>
</organism>
<feature type="compositionally biased region" description="Basic and acidic residues" evidence="2">
    <location>
        <begin position="985"/>
        <end position="996"/>
    </location>
</feature>
<sequence>QIDDNDNVSEISSICTDATDSLKRRKSFENRNSRADFDDFWSNIGTTSDEAVSSTYNSSSFESSSTAINDDEEEENDENEKFVENGQELVEQKDAELREHVDDGQIYIPDTPELVENEQKDVELRKFVDDGQIFVADTPELFKNEHKLVENQSESVEKYKIVLSSNDESDDEDEIVVDDFSVGSVVESGVQLVLTEQSSVESEGKYADADHSGVEDNLQQESSKKFVEDEMIEIENAQTKIGGRKSRAFFRNSRADIEHFWDNFETQSENEINDDRVDQNNNLLDVPDKVVSQLLRKQDHELENYDAKDDLRDNKEVKLPENSSMVDEHRLVDGEMKDELHEKSFGVDDIWSECDTTVVENKLFDTNELEGEDQRPASNNVISPQIEAPSVDLLKSPPSSTLSTERSISPNRDQKKLRRRSAKIREESHEKEIDWSQFESQTDQSEDATVDISQSDSEHNENIRSEVTTESEDNGESAVEELERFDDNIFKRNQKSEILKINSVDGQHGLIITKSVRRKASHKDRFSFEYSDDDCYESNVKSPIEIPDNEPTKNENEFINDFKEFENNTQNVLKEFQDDKTPTNLPTATDDLFFFGKTDDNLRQHSARSRESGRYSAASSELYESENDYGSTLRLNVENEENNRVRRKPSIKRLFKKNQNKAKQNEDQNNEDLSNLLQNKDSVFQKKKRRFFPFMKKKKSGTEQMKEGSEASGTCSTASSLDLNEDLQSDSPADPKQLETDIITIERLPLITDIHNQQQNSGKEVVNITAPSNANPPKENTIENLTLPETSESKAAVTNQQVPDELSQKSLPVSNPEKEQPPQTTNQAKQESSKKEDLITKHLFTKLGQTVENLSSQEQILEVGIKLLRKLGCYFTEEDFEAQLRSPGEVEVDPNLPKKSQFVSKRVLGILKDHWISLGNKEIETELVPNLNEEQTETTNEIKDQLQLSNQNADTTQQYIPIKNDLPKSTNQVSIQHQPANQNDESSKPLNEKNEEQVSSNHITESYFTSSNEIAEPIESTNEMSNKRPSTNGMLEPENQTSAPDFPEESRIRIQRKISLKSQSNDSTTNHSEEITQSANEIEPTKEPANQNQDNVQATNDMPSTIEPPIKITAIDELPNQNEPIKTETPIRKESLPSLVMGSQNVTVSHDTEFEHTTHQVGSTNYKSEKKIQLIKSLLRKAGKEESEYLNFEERIQEKMKMDEEKKKMKAQQEEDGEVCEMIVIFFFFIASFQSITISSSVVAWGSGREPKVGKR</sequence>
<evidence type="ECO:0000256" key="1">
    <source>
        <dbReference type="SAM" id="Coils"/>
    </source>
</evidence>
<feature type="transmembrane region" description="Helical" evidence="3">
    <location>
        <begin position="1222"/>
        <end position="1246"/>
    </location>
</feature>
<dbReference type="EnsemblMetazoa" id="CLYHEMT004157.1">
    <property type="protein sequence ID" value="CLYHEMP004157.1"/>
    <property type="gene ID" value="CLYHEMG004157"/>
</dbReference>
<feature type="compositionally biased region" description="Polar residues" evidence="2">
    <location>
        <begin position="1088"/>
        <end position="1103"/>
    </location>
</feature>
<keyword evidence="3" id="KW-0472">Membrane</keyword>
<feature type="compositionally biased region" description="Acidic residues" evidence="2">
    <location>
        <begin position="69"/>
        <end position="78"/>
    </location>
</feature>
<feature type="compositionally biased region" description="Polar residues" evidence="2">
    <location>
        <begin position="796"/>
        <end position="813"/>
    </location>
</feature>
<keyword evidence="1" id="KW-0175">Coiled coil</keyword>
<feature type="compositionally biased region" description="Polar residues" evidence="2">
    <location>
        <begin position="1060"/>
        <end position="1080"/>
    </location>
</feature>
<feature type="coiled-coil region" evidence="1">
    <location>
        <begin position="1175"/>
        <end position="1215"/>
    </location>
</feature>
<keyword evidence="3" id="KW-0812">Transmembrane</keyword>
<evidence type="ECO:0000313" key="5">
    <source>
        <dbReference type="Proteomes" id="UP000594262"/>
    </source>
</evidence>
<feature type="compositionally biased region" description="Basic and acidic residues" evidence="2">
    <location>
        <begin position="202"/>
        <end position="214"/>
    </location>
</feature>
<feature type="compositionally biased region" description="Polar residues" evidence="2">
    <location>
        <begin position="997"/>
        <end position="1043"/>
    </location>
</feature>
<feature type="region of interest" description="Disordered" evidence="2">
    <location>
        <begin position="197"/>
        <end position="222"/>
    </location>
</feature>
<feature type="compositionally biased region" description="Low complexity" evidence="2">
    <location>
        <begin position="393"/>
        <end position="404"/>
    </location>
</feature>
<feature type="region of interest" description="Disordered" evidence="2">
    <location>
        <begin position="694"/>
        <end position="718"/>
    </location>
</feature>
<feature type="compositionally biased region" description="Basic residues" evidence="2">
    <location>
        <begin position="645"/>
        <end position="660"/>
    </location>
</feature>
<feature type="compositionally biased region" description="Basic and acidic residues" evidence="2">
    <location>
        <begin position="423"/>
        <end position="434"/>
    </location>
</feature>
<feature type="compositionally biased region" description="Basic and acidic residues" evidence="2">
    <location>
        <begin position="603"/>
        <end position="613"/>
    </location>
</feature>
<keyword evidence="3" id="KW-1133">Transmembrane helix</keyword>
<accession>A0A7M5WJC4</accession>
<dbReference type="AlphaFoldDB" id="A0A7M5WJC4"/>
<evidence type="ECO:0000256" key="3">
    <source>
        <dbReference type="SAM" id="Phobius"/>
    </source>
</evidence>
<feature type="region of interest" description="Disordered" evidence="2">
    <location>
        <begin position="762"/>
        <end position="836"/>
    </location>
</feature>
<evidence type="ECO:0000313" key="4">
    <source>
        <dbReference type="EnsemblMetazoa" id="CLYHEMP004157.1"/>
    </source>
</evidence>
<dbReference type="Proteomes" id="UP000594262">
    <property type="component" value="Unplaced"/>
</dbReference>
<name>A0A7M5WJC4_9CNID</name>
<feature type="region of interest" description="Disordered" evidence="2">
    <location>
        <begin position="969"/>
        <end position="1106"/>
    </location>
</feature>
<feature type="compositionally biased region" description="Basic and acidic residues" evidence="2">
    <location>
        <begin position="700"/>
        <end position="709"/>
    </location>
</feature>
<feature type="compositionally biased region" description="Low complexity" evidence="2">
    <location>
        <begin position="53"/>
        <end position="65"/>
    </location>
</feature>